<dbReference type="EMBL" id="JANPWZ010000855">
    <property type="protein sequence ID" value="KAJ3571305.1"/>
    <property type="molecule type" value="Genomic_DNA"/>
</dbReference>
<dbReference type="InterPro" id="IPR010730">
    <property type="entry name" value="HET"/>
</dbReference>
<gene>
    <name evidence="2" type="ORF">NPX13_g5430</name>
</gene>
<dbReference type="Proteomes" id="UP001148614">
    <property type="component" value="Unassembled WGS sequence"/>
</dbReference>
<feature type="domain" description="Heterokaryon incompatibility" evidence="1">
    <location>
        <begin position="35"/>
        <end position="177"/>
    </location>
</feature>
<name>A0A9W8TMQ2_9PEZI</name>
<evidence type="ECO:0000259" key="1">
    <source>
        <dbReference type="Pfam" id="PF06985"/>
    </source>
</evidence>
<organism evidence="2 3">
    <name type="scientific">Xylaria arbuscula</name>
    <dbReference type="NCBI Taxonomy" id="114810"/>
    <lineage>
        <taxon>Eukaryota</taxon>
        <taxon>Fungi</taxon>
        <taxon>Dikarya</taxon>
        <taxon>Ascomycota</taxon>
        <taxon>Pezizomycotina</taxon>
        <taxon>Sordariomycetes</taxon>
        <taxon>Xylariomycetidae</taxon>
        <taxon>Xylariales</taxon>
        <taxon>Xylariaceae</taxon>
        <taxon>Xylaria</taxon>
    </lineage>
</organism>
<dbReference type="PANTHER" id="PTHR10622">
    <property type="entry name" value="HET DOMAIN-CONTAINING PROTEIN"/>
    <property type="match status" value="1"/>
</dbReference>
<keyword evidence="3" id="KW-1185">Reference proteome</keyword>
<proteinExistence type="predicted"/>
<sequence length="267" mass="30819">MRLIDARVVVHDGRIEFNDSRDEDIEQDDNPKPPYAILSHTWGHPAAESGRWAYKADELKYQEVREFRDPFDQSLQPGKQWAYKKIYHACCCALNLGYDYIWIDTCCIDKSNSAELTESINSMFRWYSEAGVCIVYLVDSAGEPTLSTNDGPDPNRQLYTRYDEPCRWFSRCWTLQELLASKKLKFYDCNWNIIGTISDEARAGMDDLKNAVSKITTVDAEALLGRVPLWEYSVEAKMNWASRRKSGRPEDIAYSLLGIFDIHMPLI</sequence>
<dbReference type="PANTHER" id="PTHR10622:SF12">
    <property type="entry name" value="HET DOMAIN-CONTAINING PROTEIN"/>
    <property type="match status" value="1"/>
</dbReference>
<protein>
    <recommendedName>
        <fullName evidence="1">Heterokaryon incompatibility domain-containing protein</fullName>
    </recommendedName>
</protein>
<dbReference type="VEuPathDB" id="FungiDB:F4678DRAFT_476675"/>
<reference evidence="2" key="1">
    <citation type="submission" date="2022-07" db="EMBL/GenBank/DDBJ databases">
        <title>Genome Sequence of Xylaria arbuscula.</title>
        <authorList>
            <person name="Buettner E."/>
        </authorList>
    </citation>
    <scope>NUCLEOTIDE SEQUENCE</scope>
    <source>
        <strain evidence="2">VT107</strain>
    </source>
</reference>
<comment type="caution">
    <text evidence="2">The sequence shown here is derived from an EMBL/GenBank/DDBJ whole genome shotgun (WGS) entry which is preliminary data.</text>
</comment>
<evidence type="ECO:0000313" key="2">
    <source>
        <dbReference type="EMBL" id="KAJ3571305.1"/>
    </source>
</evidence>
<accession>A0A9W8TMQ2</accession>
<evidence type="ECO:0000313" key="3">
    <source>
        <dbReference type="Proteomes" id="UP001148614"/>
    </source>
</evidence>
<dbReference type="AlphaFoldDB" id="A0A9W8TMQ2"/>
<dbReference type="Pfam" id="PF06985">
    <property type="entry name" value="HET"/>
    <property type="match status" value="1"/>
</dbReference>